<feature type="transmembrane region" description="Helical" evidence="1">
    <location>
        <begin position="53"/>
        <end position="75"/>
    </location>
</feature>
<feature type="transmembrane region" description="Helical" evidence="1">
    <location>
        <begin position="21"/>
        <end position="47"/>
    </location>
</feature>
<keyword evidence="1" id="KW-1133">Transmembrane helix</keyword>
<reference evidence="2" key="1">
    <citation type="submission" date="2013-07" db="EMBL/GenBank/DDBJ databases">
        <title>The genome of an arbuscular mycorrhizal fungus provides insights into the evolution of the oldest plant symbiosis.</title>
        <authorList>
            <consortium name="DOE Joint Genome Institute"/>
            <person name="Tisserant E."/>
            <person name="Malbreil M."/>
            <person name="Kuo A."/>
            <person name="Kohler A."/>
            <person name="Symeonidi A."/>
            <person name="Balestrini R."/>
            <person name="Charron P."/>
            <person name="Duensing N."/>
            <person name="Frei-dit-Frey N."/>
            <person name="Gianinazzi-Pearson V."/>
            <person name="Gilbert B."/>
            <person name="Handa Y."/>
            <person name="Hijri M."/>
            <person name="Kaul R."/>
            <person name="Kawaguchi M."/>
            <person name="Krajinski F."/>
            <person name="Lammers P."/>
            <person name="Lapierre D."/>
            <person name="Masclaux F.G."/>
            <person name="Murat C."/>
            <person name="Morin E."/>
            <person name="Ndikumana S."/>
            <person name="Pagni M."/>
            <person name="Petitpierre D."/>
            <person name="Requena N."/>
            <person name="Rosikiewicz P."/>
            <person name="Riley R."/>
            <person name="Saito K."/>
            <person name="San Clemente H."/>
            <person name="Shapiro H."/>
            <person name="van Tuinen D."/>
            <person name="Becard G."/>
            <person name="Bonfante P."/>
            <person name="Paszkowski U."/>
            <person name="Shachar-Hill Y."/>
            <person name="Young J.P."/>
            <person name="Sanders I.R."/>
            <person name="Henrissat B."/>
            <person name="Rensing S.A."/>
            <person name="Grigoriev I.V."/>
            <person name="Corradi N."/>
            <person name="Roux C."/>
            <person name="Martin F."/>
        </authorList>
    </citation>
    <scope>NUCLEOTIDE SEQUENCE</scope>
    <source>
        <strain evidence="2">DAOM 197198</strain>
    </source>
</reference>
<accession>U9U7V0</accession>
<dbReference type="Gene3D" id="6.10.110.10">
    <property type="match status" value="1"/>
</dbReference>
<name>U9U7V0_RHIID</name>
<protein>
    <submittedName>
        <fullName evidence="2">Uncharacterized protein</fullName>
    </submittedName>
</protein>
<dbReference type="eggNOG" id="ENOG502T0EJ">
    <property type="taxonomic scope" value="Eukaryota"/>
</dbReference>
<keyword evidence="1" id="KW-0472">Membrane</keyword>
<evidence type="ECO:0000313" key="2">
    <source>
        <dbReference type="EMBL" id="ESA14643.1"/>
    </source>
</evidence>
<dbReference type="HOGENOM" id="CLU_190898_0_0_1"/>
<organism evidence="2">
    <name type="scientific">Rhizophagus irregularis (strain DAOM 181602 / DAOM 197198 / MUCL 43194)</name>
    <name type="common">Arbuscular mycorrhizal fungus</name>
    <name type="synonym">Glomus intraradices</name>
    <dbReference type="NCBI Taxonomy" id="747089"/>
    <lineage>
        <taxon>Eukaryota</taxon>
        <taxon>Fungi</taxon>
        <taxon>Fungi incertae sedis</taxon>
        <taxon>Mucoromycota</taxon>
        <taxon>Glomeromycotina</taxon>
        <taxon>Glomeromycetes</taxon>
        <taxon>Glomerales</taxon>
        <taxon>Glomeraceae</taxon>
        <taxon>Rhizophagus</taxon>
    </lineage>
</organism>
<dbReference type="EMBL" id="KI282724">
    <property type="protein sequence ID" value="ESA14643.1"/>
    <property type="molecule type" value="Genomic_DNA"/>
</dbReference>
<dbReference type="AlphaFoldDB" id="U9U7V0"/>
<gene>
    <name evidence="2" type="ORF">GLOINDRAFT_24744</name>
</gene>
<proteinExistence type="predicted"/>
<keyword evidence="1" id="KW-0812">Transmembrane</keyword>
<dbReference type="InterPro" id="IPR038213">
    <property type="entry name" value="IFI6/IFI27-like_sf"/>
</dbReference>
<evidence type="ECO:0000256" key="1">
    <source>
        <dbReference type="SAM" id="Phobius"/>
    </source>
</evidence>
<sequence length="87" mass="8342">MKNTTKVLMFLNQNGVANKTSDAFVAVVGGAAIAVGGGPIVVGILGISETGVVAGSLAAGAQAYVGNVAAGSILAKLTSIAMLSPTP</sequence>